<dbReference type="EMBL" id="FNCO01000012">
    <property type="protein sequence ID" value="SDI33033.1"/>
    <property type="molecule type" value="Genomic_DNA"/>
</dbReference>
<dbReference type="STRING" id="89065.SAMN05216605_112117"/>
<name>A0A1G8JPM2_9PSED</name>
<dbReference type="OrthoDB" id="6880857at2"/>
<feature type="region of interest" description="Disordered" evidence="1">
    <location>
        <begin position="38"/>
        <end position="58"/>
    </location>
</feature>
<evidence type="ECO:0000256" key="1">
    <source>
        <dbReference type="SAM" id="MobiDB-lite"/>
    </source>
</evidence>
<dbReference type="Proteomes" id="UP000182894">
    <property type="component" value="Unassembled WGS sequence"/>
</dbReference>
<feature type="chain" id="PRO_5010274218" description="Heme utilization protein" evidence="2">
    <location>
        <begin position="22"/>
        <end position="107"/>
    </location>
</feature>
<dbReference type="RefSeq" id="WP_074755623.1">
    <property type="nucleotide sequence ID" value="NZ_FNCO01000012.1"/>
</dbReference>
<feature type="compositionally biased region" description="Polar residues" evidence="1">
    <location>
        <begin position="41"/>
        <end position="54"/>
    </location>
</feature>
<gene>
    <name evidence="3" type="ORF">SAMN05216605_112117</name>
</gene>
<evidence type="ECO:0000256" key="2">
    <source>
        <dbReference type="SAM" id="SignalP"/>
    </source>
</evidence>
<reference evidence="4" key="1">
    <citation type="submission" date="2016-10" db="EMBL/GenBank/DDBJ databases">
        <authorList>
            <person name="Varghese N."/>
            <person name="Submissions S."/>
        </authorList>
    </citation>
    <scope>NUCLEOTIDE SEQUENCE [LARGE SCALE GENOMIC DNA]</scope>
    <source>
        <strain evidence="4">ATCC 700689</strain>
    </source>
</reference>
<evidence type="ECO:0000313" key="4">
    <source>
        <dbReference type="Proteomes" id="UP000182894"/>
    </source>
</evidence>
<keyword evidence="2" id="KW-0732">Signal</keyword>
<evidence type="ECO:0000313" key="3">
    <source>
        <dbReference type="EMBL" id="SDI33033.1"/>
    </source>
</evidence>
<organism evidence="3 4">
    <name type="scientific">Pseudomonas abietaniphila</name>
    <dbReference type="NCBI Taxonomy" id="89065"/>
    <lineage>
        <taxon>Bacteria</taxon>
        <taxon>Pseudomonadati</taxon>
        <taxon>Pseudomonadota</taxon>
        <taxon>Gammaproteobacteria</taxon>
        <taxon>Pseudomonadales</taxon>
        <taxon>Pseudomonadaceae</taxon>
        <taxon>Pseudomonas</taxon>
    </lineage>
</organism>
<evidence type="ECO:0008006" key="5">
    <source>
        <dbReference type="Google" id="ProtNLM"/>
    </source>
</evidence>
<proteinExistence type="predicted"/>
<accession>A0A1G8JPM2</accession>
<feature type="signal peptide" evidence="2">
    <location>
        <begin position="1"/>
        <end position="21"/>
    </location>
</feature>
<dbReference type="AlphaFoldDB" id="A0A1G8JPM2"/>
<feature type="region of interest" description="Disordered" evidence="1">
    <location>
        <begin position="73"/>
        <end position="107"/>
    </location>
</feature>
<protein>
    <recommendedName>
        <fullName evidence="5">Heme utilization protein</fullName>
    </recommendedName>
</protein>
<keyword evidence="4" id="KW-1185">Reference proteome</keyword>
<sequence length="107" mass="10762">MKTSNLLFGLSLSILASSAFALPVSDHHAVLNGTVVAEGGSSHTNASHTGSYRQASDGADHVGANRLAADGADRVGNNRQAADGADHVGANRLAADGADRVGNNRVS</sequence>